<feature type="domain" description="Aminoacyl-transfer RNA synthetases class-II family profile" evidence="11">
    <location>
        <begin position="38"/>
        <end position="464"/>
    </location>
</feature>
<evidence type="ECO:0000313" key="13">
    <source>
        <dbReference type="Proteomes" id="UP001595462"/>
    </source>
</evidence>
<keyword evidence="4 10" id="KW-0436">Ligase</keyword>
<dbReference type="InterPro" id="IPR023717">
    <property type="entry name" value="Pro-tRNA-Synthase_IIa_type1"/>
</dbReference>
<dbReference type="PANTHER" id="PTHR42753:SF2">
    <property type="entry name" value="PROLINE--TRNA LIGASE"/>
    <property type="match status" value="1"/>
</dbReference>
<dbReference type="InterPro" id="IPR007214">
    <property type="entry name" value="YbaK/aa-tRNA-synth-assoc-dom"/>
</dbReference>
<dbReference type="Gene3D" id="3.40.50.800">
    <property type="entry name" value="Anticodon-binding domain"/>
    <property type="match status" value="1"/>
</dbReference>
<dbReference type="InterPro" id="IPR004500">
    <property type="entry name" value="Pro-tRNA-synth_IIa_bac-type"/>
</dbReference>
<comment type="domain">
    <text evidence="10">Consists of three domains: the N-terminal catalytic domain, the editing domain and the C-terminal anticodon-binding domain.</text>
</comment>
<dbReference type="InterPro" id="IPR044140">
    <property type="entry name" value="ProRS_anticodon_short"/>
</dbReference>
<keyword evidence="5 10" id="KW-0547">Nucleotide-binding</keyword>
<comment type="catalytic activity">
    <reaction evidence="9 10">
        <text>tRNA(Pro) + L-proline + ATP = L-prolyl-tRNA(Pro) + AMP + diphosphate</text>
        <dbReference type="Rhea" id="RHEA:14305"/>
        <dbReference type="Rhea" id="RHEA-COMP:9700"/>
        <dbReference type="Rhea" id="RHEA-COMP:9702"/>
        <dbReference type="ChEBI" id="CHEBI:30616"/>
        <dbReference type="ChEBI" id="CHEBI:33019"/>
        <dbReference type="ChEBI" id="CHEBI:60039"/>
        <dbReference type="ChEBI" id="CHEBI:78442"/>
        <dbReference type="ChEBI" id="CHEBI:78532"/>
        <dbReference type="ChEBI" id="CHEBI:456215"/>
        <dbReference type="EC" id="6.1.1.15"/>
    </reaction>
</comment>
<dbReference type="SUPFAM" id="SSF55681">
    <property type="entry name" value="Class II aaRS and biotin synthetases"/>
    <property type="match status" value="1"/>
</dbReference>
<evidence type="ECO:0000256" key="5">
    <source>
        <dbReference type="ARBA" id="ARBA00022741"/>
    </source>
</evidence>
<dbReference type="Pfam" id="PF04073">
    <property type="entry name" value="tRNA_edit"/>
    <property type="match status" value="1"/>
</dbReference>
<dbReference type="Gene3D" id="3.90.960.10">
    <property type="entry name" value="YbaK/aminoacyl-tRNA synthetase-associated domain"/>
    <property type="match status" value="1"/>
</dbReference>
<accession>A0ABV7EJ94</accession>
<dbReference type="GO" id="GO:0004827">
    <property type="term" value="F:proline-tRNA ligase activity"/>
    <property type="evidence" value="ECO:0007669"/>
    <property type="project" value="UniProtKB-EC"/>
</dbReference>
<evidence type="ECO:0000256" key="6">
    <source>
        <dbReference type="ARBA" id="ARBA00022840"/>
    </source>
</evidence>
<dbReference type="InterPro" id="IPR033730">
    <property type="entry name" value="ProRS_core_prok"/>
</dbReference>
<sequence length="570" mass="62390">MRLSAFALSTTKETPADAEIVSHQLMLRAGMIRKLGAGLYTWSPLGMRVLRRVEAIVREEMDATGALEVLMPAIQPAELWRESGRWDLMGDLMLRMHDRGEREYCFGPTHEEVITDFVKRDVSSYKQLPVNYYQIQTKFRDEIRPRFGLMRAREFIMKDAYSFHMDEADLDREYHVMRAAYTAILDRIGLDYRVVAADSGAIGGAKSEEFHVLAQTGEDELAVSEDGRYAANTEAATTHRPEGERAAATGELKKVATPGVATIAQLCQTLEVPAEKTAKAIVVMGEDARPILLVLRGDHTLNEIKAENLDGVATPLTFAEESVIREHFGAGPGSLGPVNLNIPVIADFALANAGDLVVGANYDGAHFVNFNWGRDSIEPQFADLRNVVAGDTSPDGSPLQLLRGIEVGHVFQLGDKYSKALELTVLDENGKAVTPQMGCYGFGVSRIVAAAIEQCHDDSGICWPTAIAPFELAIIPIKADKSAAVREACETLYAECRAAGIDVAFDDRGLRPGPMFADAELIGIPHRIVVSDRGLEAGTLEYKGRRDSESQNIEHSMDAIKQALGRTADE</sequence>
<comment type="function">
    <text evidence="10">Catalyzes the attachment of proline to tRNA(Pro) in a two-step reaction: proline is first activated by ATP to form Pro-AMP and then transferred to the acceptor end of tRNA(Pro). As ProRS can inadvertently accommodate and process non-cognate amino acids such as alanine and cysteine, to avoid such errors it has two additional distinct editing activities against alanine. One activity is designated as 'pretransfer' editing and involves the tRNA(Pro)-independent hydrolysis of activated Ala-AMP. The other activity is designated 'posttransfer' editing and involves deacylation of mischarged Ala-tRNA(Pro). The misacylated Cys-tRNA(Pro) is not edited by ProRS.</text>
</comment>
<evidence type="ECO:0000256" key="9">
    <source>
        <dbReference type="ARBA" id="ARBA00047671"/>
    </source>
</evidence>
<keyword evidence="7 10" id="KW-0648">Protein biosynthesis</keyword>
<reference evidence="13" key="1">
    <citation type="journal article" date="2019" name="Int. J. Syst. Evol. Microbiol.">
        <title>The Global Catalogue of Microorganisms (GCM) 10K type strain sequencing project: providing services to taxonomists for standard genome sequencing and annotation.</title>
        <authorList>
            <consortium name="The Broad Institute Genomics Platform"/>
            <consortium name="The Broad Institute Genome Sequencing Center for Infectious Disease"/>
            <person name="Wu L."/>
            <person name="Ma J."/>
        </authorList>
    </citation>
    <scope>NUCLEOTIDE SEQUENCE [LARGE SCALE GENOMIC DNA]</scope>
    <source>
        <strain evidence="13">KCTC 52640</strain>
    </source>
</reference>
<evidence type="ECO:0000256" key="2">
    <source>
        <dbReference type="ARBA" id="ARBA00011738"/>
    </source>
</evidence>
<organism evidence="12 13">
    <name type="scientific">Salinisphaera aquimarina</name>
    <dbReference type="NCBI Taxonomy" id="2094031"/>
    <lineage>
        <taxon>Bacteria</taxon>
        <taxon>Pseudomonadati</taxon>
        <taxon>Pseudomonadota</taxon>
        <taxon>Gammaproteobacteria</taxon>
        <taxon>Salinisphaerales</taxon>
        <taxon>Salinisphaeraceae</taxon>
        <taxon>Salinisphaera</taxon>
    </lineage>
</organism>
<evidence type="ECO:0000313" key="12">
    <source>
        <dbReference type="EMBL" id="MFC3102789.1"/>
    </source>
</evidence>
<dbReference type="PANTHER" id="PTHR42753">
    <property type="entry name" value="MITOCHONDRIAL RIBOSOME PROTEIN L39/PROLYL-TRNA LIGASE FAMILY MEMBER"/>
    <property type="match status" value="1"/>
</dbReference>
<dbReference type="CDD" id="cd00779">
    <property type="entry name" value="ProRS_core_prok"/>
    <property type="match status" value="1"/>
</dbReference>
<keyword evidence="6 10" id="KW-0067">ATP-binding</keyword>
<keyword evidence="8 10" id="KW-0030">Aminoacyl-tRNA synthetase</keyword>
<dbReference type="Proteomes" id="UP001595462">
    <property type="component" value="Unassembled WGS sequence"/>
</dbReference>
<dbReference type="InterPro" id="IPR002314">
    <property type="entry name" value="aa-tRNA-synt_IIb"/>
</dbReference>
<evidence type="ECO:0000256" key="8">
    <source>
        <dbReference type="ARBA" id="ARBA00023146"/>
    </source>
</evidence>
<dbReference type="NCBIfam" id="TIGR00409">
    <property type="entry name" value="proS_fam_II"/>
    <property type="match status" value="1"/>
</dbReference>
<evidence type="ECO:0000256" key="3">
    <source>
        <dbReference type="ARBA" id="ARBA00022490"/>
    </source>
</evidence>
<dbReference type="NCBIfam" id="NF006625">
    <property type="entry name" value="PRK09194.1"/>
    <property type="match status" value="1"/>
</dbReference>
<dbReference type="InterPro" id="IPR004154">
    <property type="entry name" value="Anticodon-bd"/>
</dbReference>
<name>A0ABV7EJ94_9GAMM</name>
<dbReference type="EMBL" id="JBHRSS010000001">
    <property type="protein sequence ID" value="MFC3102789.1"/>
    <property type="molecule type" value="Genomic_DNA"/>
</dbReference>
<dbReference type="CDD" id="cd00861">
    <property type="entry name" value="ProRS_anticodon_short"/>
    <property type="match status" value="1"/>
</dbReference>
<comment type="similarity">
    <text evidence="10">Belongs to the class-II aminoacyl-tRNA synthetase family. ProS type 1 subfamily.</text>
</comment>
<comment type="subunit">
    <text evidence="2 10">Homodimer.</text>
</comment>
<keyword evidence="3 10" id="KW-0963">Cytoplasm</keyword>
<dbReference type="EC" id="6.1.1.15" evidence="10"/>
<dbReference type="PRINTS" id="PR01046">
    <property type="entry name" value="TRNASYNTHPRO"/>
</dbReference>
<evidence type="ECO:0000256" key="4">
    <source>
        <dbReference type="ARBA" id="ARBA00022598"/>
    </source>
</evidence>
<evidence type="ECO:0000256" key="1">
    <source>
        <dbReference type="ARBA" id="ARBA00004496"/>
    </source>
</evidence>
<dbReference type="InterPro" id="IPR006195">
    <property type="entry name" value="aa-tRNA-synth_II"/>
</dbReference>
<protein>
    <recommendedName>
        <fullName evidence="10">Proline--tRNA ligase</fullName>
        <ecNumber evidence="10">6.1.1.15</ecNumber>
    </recommendedName>
    <alternativeName>
        <fullName evidence="10">Prolyl-tRNA synthetase</fullName>
        <shortName evidence="10">ProRS</shortName>
    </alternativeName>
</protein>
<evidence type="ECO:0000256" key="7">
    <source>
        <dbReference type="ARBA" id="ARBA00022917"/>
    </source>
</evidence>
<dbReference type="HAMAP" id="MF_01569">
    <property type="entry name" value="Pro_tRNA_synth_type1"/>
    <property type="match status" value="1"/>
</dbReference>
<evidence type="ECO:0000259" key="11">
    <source>
        <dbReference type="PROSITE" id="PS50862"/>
    </source>
</evidence>
<dbReference type="SUPFAM" id="SSF55826">
    <property type="entry name" value="YbaK/ProRS associated domain"/>
    <property type="match status" value="1"/>
</dbReference>
<comment type="subcellular location">
    <subcellularLocation>
        <location evidence="1 10">Cytoplasm</location>
    </subcellularLocation>
</comment>
<dbReference type="InterPro" id="IPR036754">
    <property type="entry name" value="YbaK/aa-tRNA-synt-asso_dom_sf"/>
</dbReference>
<dbReference type="RefSeq" id="WP_380686191.1">
    <property type="nucleotide sequence ID" value="NZ_JBHRSS010000001.1"/>
</dbReference>
<dbReference type="InterPro" id="IPR036621">
    <property type="entry name" value="Anticodon-bd_dom_sf"/>
</dbReference>
<dbReference type="InterPro" id="IPR045864">
    <property type="entry name" value="aa-tRNA-synth_II/BPL/LPL"/>
</dbReference>
<proteinExistence type="inferred from homology"/>
<dbReference type="Pfam" id="PF00587">
    <property type="entry name" value="tRNA-synt_2b"/>
    <property type="match status" value="1"/>
</dbReference>
<comment type="caution">
    <text evidence="12">The sequence shown here is derived from an EMBL/GenBank/DDBJ whole genome shotgun (WGS) entry which is preliminary data.</text>
</comment>
<gene>
    <name evidence="10" type="primary">proS</name>
    <name evidence="12" type="ORF">ACFOSU_02655</name>
</gene>
<dbReference type="Pfam" id="PF03129">
    <property type="entry name" value="HGTP_anticodon"/>
    <property type="match status" value="1"/>
</dbReference>
<dbReference type="PROSITE" id="PS50862">
    <property type="entry name" value="AA_TRNA_LIGASE_II"/>
    <property type="match status" value="1"/>
</dbReference>
<dbReference type="SUPFAM" id="SSF52954">
    <property type="entry name" value="Class II aaRS ABD-related"/>
    <property type="match status" value="1"/>
</dbReference>
<dbReference type="InterPro" id="IPR050062">
    <property type="entry name" value="Pro-tRNA_synthetase"/>
</dbReference>
<evidence type="ECO:0000256" key="10">
    <source>
        <dbReference type="HAMAP-Rule" id="MF_01569"/>
    </source>
</evidence>
<dbReference type="InterPro" id="IPR002316">
    <property type="entry name" value="Pro-tRNA-ligase_IIa"/>
</dbReference>
<dbReference type="CDD" id="cd04334">
    <property type="entry name" value="ProRS-INS"/>
    <property type="match status" value="1"/>
</dbReference>
<dbReference type="Gene3D" id="3.30.930.10">
    <property type="entry name" value="Bira Bifunctional Protein, Domain 2"/>
    <property type="match status" value="2"/>
</dbReference>
<keyword evidence="13" id="KW-1185">Reference proteome</keyword>